<keyword evidence="3" id="KW-1185">Reference proteome</keyword>
<feature type="compositionally biased region" description="Basic and acidic residues" evidence="1">
    <location>
        <begin position="468"/>
        <end position="481"/>
    </location>
</feature>
<feature type="region of interest" description="Disordered" evidence="1">
    <location>
        <begin position="461"/>
        <end position="485"/>
    </location>
</feature>
<proteinExistence type="predicted"/>
<dbReference type="OrthoDB" id="1838278at2759"/>
<dbReference type="Proteomes" id="UP000245207">
    <property type="component" value="Unassembled WGS sequence"/>
</dbReference>
<reference evidence="2 3" key="1">
    <citation type="journal article" date="2018" name="Mol. Plant">
        <title>The genome of Artemisia annua provides insight into the evolution of Asteraceae family and artemisinin biosynthesis.</title>
        <authorList>
            <person name="Shen Q."/>
            <person name="Zhang L."/>
            <person name="Liao Z."/>
            <person name="Wang S."/>
            <person name="Yan T."/>
            <person name="Shi P."/>
            <person name="Liu M."/>
            <person name="Fu X."/>
            <person name="Pan Q."/>
            <person name="Wang Y."/>
            <person name="Lv Z."/>
            <person name="Lu X."/>
            <person name="Zhang F."/>
            <person name="Jiang W."/>
            <person name="Ma Y."/>
            <person name="Chen M."/>
            <person name="Hao X."/>
            <person name="Li L."/>
            <person name="Tang Y."/>
            <person name="Lv G."/>
            <person name="Zhou Y."/>
            <person name="Sun X."/>
            <person name="Brodelius P.E."/>
            <person name="Rose J.K.C."/>
            <person name="Tang K."/>
        </authorList>
    </citation>
    <scope>NUCLEOTIDE SEQUENCE [LARGE SCALE GENOMIC DNA]</scope>
    <source>
        <strain evidence="3">cv. Huhao1</strain>
        <tissue evidence="2">Leaf</tissue>
    </source>
</reference>
<name>A0A2U1KMI1_ARTAN</name>
<evidence type="ECO:0000313" key="3">
    <source>
        <dbReference type="Proteomes" id="UP000245207"/>
    </source>
</evidence>
<dbReference type="EMBL" id="PKPP01016187">
    <property type="protein sequence ID" value="PWA37932.1"/>
    <property type="molecule type" value="Genomic_DNA"/>
</dbReference>
<dbReference type="AlphaFoldDB" id="A0A2U1KMI1"/>
<gene>
    <name evidence="2" type="ORF">CTI12_AA586420</name>
</gene>
<evidence type="ECO:0000256" key="1">
    <source>
        <dbReference type="SAM" id="MobiDB-lite"/>
    </source>
</evidence>
<comment type="caution">
    <text evidence="2">The sequence shown here is derived from an EMBL/GenBank/DDBJ whole genome shotgun (WGS) entry which is preliminary data.</text>
</comment>
<sequence>MTSPSASQQTVIPHDELLPRDQFLPIKENNFIFCPDSIITKCPVMVEILKGHPIFKALTISENVPEIYLQQFWNTLTYNTTVPPHKFEGMIEDVHVAFTLKQFRRMFDLKEKNDFTGKEEYDDLSGEEELCADIVRLGYEEPLPKASAFRRKHLSQVWATLFSIINRCLTSKSTGMDQCSISVLRIFQGIAFNKNYDYARLFWNDLMEVVKDKHLPSKARKFVPFIRFLKIIIFSIMRRYKDIPRRPNDPTIADFQMKYLRRDCGNSNVQEMRIPDELLAYADQMAPMVPHVGISQGLGGNPTSVGVNVGHGVESTVVVTEPLSGPGVSDFPEFVTREYLDSALKAVQESFAKQLADMQRLLIEKHGATEEAILPPPPPPSQSQQDLSVDELKQLLLAKLLSQSEDESADADLIMILRKRSEVSQYSATKEDAMNSTKSIASTLEKLSARLAALEQSFESQAHGLKRRHDDHDHDHHEGERRRRLNEIVVSGDLKVQTIVSNEEYVEKVQGNPNEAGDDVIEPMTFKRRLRQQHNSNGF</sequence>
<accession>A0A2U1KMI1</accession>
<organism evidence="2 3">
    <name type="scientific">Artemisia annua</name>
    <name type="common">Sweet wormwood</name>
    <dbReference type="NCBI Taxonomy" id="35608"/>
    <lineage>
        <taxon>Eukaryota</taxon>
        <taxon>Viridiplantae</taxon>
        <taxon>Streptophyta</taxon>
        <taxon>Embryophyta</taxon>
        <taxon>Tracheophyta</taxon>
        <taxon>Spermatophyta</taxon>
        <taxon>Magnoliopsida</taxon>
        <taxon>eudicotyledons</taxon>
        <taxon>Gunneridae</taxon>
        <taxon>Pentapetalae</taxon>
        <taxon>asterids</taxon>
        <taxon>campanulids</taxon>
        <taxon>Asterales</taxon>
        <taxon>Asteraceae</taxon>
        <taxon>Asteroideae</taxon>
        <taxon>Anthemideae</taxon>
        <taxon>Artemisiinae</taxon>
        <taxon>Artemisia</taxon>
    </lineage>
</organism>
<protein>
    <submittedName>
        <fullName evidence="2">Uncharacterized protein</fullName>
    </submittedName>
</protein>
<evidence type="ECO:0000313" key="2">
    <source>
        <dbReference type="EMBL" id="PWA37932.1"/>
    </source>
</evidence>